<dbReference type="InterPro" id="IPR003488">
    <property type="entry name" value="DprA"/>
</dbReference>
<gene>
    <name evidence="4" type="primary">dprA</name>
    <name evidence="4" type="ORF">H4K34_07635</name>
</gene>
<sequence length="372" mass="41379">MKFSDDAKAAALALSLMEGIGPVRARKLIAHCGSPEAVFKESQASLEKIPGIGKAILKEVRQPDKLKLAERQLLEADKKGWLLHYFEDAAYPRRMRHCEDAPIVLFQKGHTPLNPNRCIAIVGTRSMTDYGRDFLAEFLEEARGLNLLVISGLAYGVDAYAHRKSLDNDIINCAVLAHGLDRIYPAIHRKMAEEIVEAGGSCLTEFPTGTNPDRENFPKRNRIIAAMSDATLVVEAARKGGALITAEYANQYNRDVFALPGRIQDPLSEGCNLLIKSHRAYLVEGARDLAYVMRWEPISPVAQKKQLELFENLNVEERLIVDALSQEKESKSLDWLLGKCGMTGAQCLRILMTLELKGLLETVPGPRYRLKA</sequence>
<reference evidence="4 5" key="1">
    <citation type="submission" date="2020-08" db="EMBL/GenBank/DDBJ databases">
        <title>Croceimicrobium hydrocarbonivorans gen. nov., sp. nov., a novel marine bacterium isolated from a bacterial consortium that degrades polyethylene terephthalate.</title>
        <authorList>
            <person name="Liu R."/>
        </authorList>
    </citation>
    <scope>NUCLEOTIDE SEQUENCE [LARGE SCALE GENOMIC DNA]</scope>
    <source>
        <strain evidence="4 5">A20-9</strain>
    </source>
</reference>
<dbReference type="Pfam" id="PF17782">
    <property type="entry name" value="WHD_DprA"/>
    <property type="match status" value="1"/>
</dbReference>
<evidence type="ECO:0000313" key="5">
    <source>
        <dbReference type="Proteomes" id="UP000516305"/>
    </source>
</evidence>
<dbReference type="Pfam" id="PF02481">
    <property type="entry name" value="DNA_processg_A"/>
    <property type="match status" value="1"/>
</dbReference>
<dbReference type="KEGG" id="chyd:H4K34_07635"/>
<dbReference type="PANTHER" id="PTHR43022:SF1">
    <property type="entry name" value="PROTEIN SMF"/>
    <property type="match status" value="1"/>
</dbReference>
<dbReference type="NCBIfam" id="TIGR00732">
    <property type="entry name" value="dprA"/>
    <property type="match status" value="1"/>
</dbReference>
<evidence type="ECO:0000259" key="2">
    <source>
        <dbReference type="Pfam" id="PF02481"/>
    </source>
</evidence>
<dbReference type="Proteomes" id="UP000516305">
    <property type="component" value="Chromosome"/>
</dbReference>
<dbReference type="SUPFAM" id="SSF47781">
    <property type="entry name" value="RuvA domain 2-like"/>
    <property type="match status" value="1"/>
</dbReference>
<feature type="domain" description="DprA winged helix" evidence="3">
    <location>
        <begin position="315"/>
        <end position="365"/>
    </location>
</feature>
<evidence type="ECO:0000259" key="3">
    <source>
        <dbReference type="Pfam" id="PF17782"/>
    </source>
</evidence>
<name>A0A7H0VJ04_9FLAO</name>
<evidence type="ECO:0000313" key="4">
    <source>
        <dbReference type="EMBL" id="QNR25702.1"/>
    </source>
</evidence>
<feature type="domain" description="Smf/DprA SLOG" evidence="2">
    <location>
        <begin position="85"/>
        <end position="290"/>
    </location>
</feature>
<dbReference type="InterPro" id="IPR057666">
    <property type="entry name" value="DrpA_SLOG"/>
</dbReference>
<evidence type="ECO:0000256" key="1">
    <source>
        <dbReference type="ARBA" id="ARBA00006525"/>
    </source>
</evidence>
<dbReference type="Gene3D" id="3.40.50.450">
    <property type="match status" value="1"/>
</dbReference>
<dbReference type="InterPro" id="IPR010994">
    <property type="entry name" value="RuvA_2-like"/>
</dbReference>
<dbReference type="InterPro" id="IPR041614">
    <property type="entry name" value="DprA_WH"/>
</dbReference>
<comment type="similarity">
    <text evidence="1">Belongs to the DprA/Smf family.</text>
</comment>
<dbReference type="Pfam" id="PF14520">
    <property type="entry name" value="HHH_5"/>
    <property type="match status" value="1"/>
</dbReference>
<dbReference type="RefSeq" id="WP_210760227.1">
    <property type="nucleotide sequence ID" value="NZ_CP060139.1"/>
</dbReference>
<organism evidence="4 5">
    <name type="scientific">Croceimicrobium hydrocarbonivorans</name>
    <dbReference type="NCBI Taxonomy" id="2761580"/>
    <lineage>
        <taxon>Bacteria</taxon>
        <taxon>Pseudomonadati</taxon>
        <taxon>Bacteroidota</taxon>
        <taxon>Flavobacteriia</taxon>
        <taxon>Flavobacteriales</taxon>
        <taxon>Owenweeksiaceae</taxon>
        <taxon>Croceimicrobium</taxon>
    </lineage>
</organism>
<protein>
    <submittedName>
        <fullName evidence="4">DNA-protecting protein DprA</fullName>
    </submittedName>
</protein>
<accession>A0A7H0VJ04</accession>
<dbReference type="InterPro" id="IPR036388">
    <property type="entry name" value="WH-like_DNA-bd_sf"/>
</dbReference>
<dbReference type="GO" id="GO:0009294">
    <property type="term" value="P:DNA-mediated transformation"/>
    <property type="evidence" value="ECO:0007669"/>
    <property type="project" value="InterPro"/>
</dbReference>
<dbReference type="SUPFAM" id="SSF102405">
    <property type="entry name" value="MCP/YpsA-like"/>
    <property type="match status" value="1"/>
</dbReference>
<keyword evidence="5" id="KW-1185">Reference proteome</keyword>
<dbReference type="EMBL" id="CP060139">
    <property type="protein sequence ID" value="QNR25702.1"/>
    <property type="molecule type" value="Genomic_DNA"/>
</dbReference>
<proteinExistence type="inferred from homology"/>
<dbReference type="AlphaFoldDB" id="A0A7H0VJ04"/>
<dbReference type="PANTHER" id="PTHR43022">
    <property type="entry name" value="PROTEIN SMF"/>
    <property type="match status" value="1"/>
</dbReference>
<dbReference type="Gene3D" id="1.10.10.10">
    <property type="entry name" value="Winged helix-like DNA-binding domain superfamily/Winged helix DNA-binding domain"/>
    <property type="match status" value="1"/>
</dbReference>